<keyword evidence="2" id="KW-1185">Reference proteome</keyword>
<evidence type="ECO:0000313" key="1">
    <source>
        <dbReference type="EMBL" id="KAF7128383.1"/>
    </source>
</evidence>
<organism evidence="1 2">
    <name type="scientific">Aspergillus hiratsukae</name>
    <dbReference type="NCBI Taxonomy" id="1194566"/>
    <lineage>
        <taxon>Eukaryota</taxon>
        <taxon>Fungi</taxon>
        <taxon>Dikarya</taxon>
        <taxon>Ascomycota</taxon>
        <taxon>Pezizomycotina</taxon>
        <taxon>Eurotiomycetes</taxon>
        <taxon>Eurotiomycetidae</taxon>
        <taxon>Eurotiales</taxon>
        <taxon>Aspergillaceae</taxon>
        <taxon>Aspergillus</taxon>
        <taxon>Aspergillus subgen. Fumigati</taxon>
    </lineage>
</organism>
<accession>A0A8H6UF78</accession>
<dbReference type="AlphaFoldDB" id="A0A8H6UF78"/>
<proteinExistence type="predicted"/>
<gene>
    <name evidence="1" type="ORF">CNMCM5793_003113</name>
</gene>
<protein>
    <submittedName>
        <fullName evidence="1">Uncharacterized protein</fullName>
    </submittedName>
</protein>
<sequence length="179" mass="20407">MLISLELSDDSQERAHLLVHNHIPPPATLQQDQTGLIRLTFCYHLEPSKAFSGSRFYQLPLAKWTRTGSVESKCRKVFSVHRLSSRRSDELNSPAASKIRTSVLLDNSFLISHCEEFYAFTAYHSVLPLRLFTSNELLVSQKDTMEKVFEGVDGRDVPEEKLMNLDLEIIPEELRKGCA</sequence>
<dbReference type="EMBL" id="JACBAD010001928">
    <property type="protein sequence ID" value="KAF7128383.1"/>
    <property type="molecule type" value="Genomic_DNA"/>
</dbReference>
<name>A0A8H6UF78_9EURO</name>
<dbReference type="Proteomes" id="UP000630445">
    <property type="component" value="Unassembled WGS sequence"/>
</dbReference>
<comment type="caution">
    <text evidence="1">The sequence shown here is derived from an EMBL/GenBank/DDBJ whole genome shotgun (WGS) entry which is preliminary data.</text>
</comment>
<evidence type="ECO:0000313" key="2">
    <source>
        <dbReference type="Proteomes" id="UP000630445"/>
    </source>
</evidence>
<reference evidence="1" key="1">
    <citation type="submission" date="2020-06" db="EMBL/GenBank/DDBJ databases">
        <title>Draft genome sequences of strains closely related to Aspergillus parafelis and Aspergillus hiratsukae.</title>
        <authorList>
            <person name="Dos Santos R.A.C."/>
            <person name="Rivero-Menendez O."/>
            <person name="Steenwyk J.L."/>
            <person name="Mead M.E."/>
            <person name="Goldman G.H."/>
            <person name="Alastruey-Izquierdo A."/>
            <person name="Rokas A."/>
        </authorList>
    </citation>
    <scope>NUCLEOTIDE SEQUENCE</scope>
    <source>
        <strain evidence="1">CNM-CM5793</strain>
    </source>
</reference>
<dbReference type="OrthoDB" id="3660917at2759"/>